<proteinExistence type="predicted"/>
<dbReference type="EMBL" id="PGTZ01000006">
    <property type="protein sequence ID" value="PJI94565.1"/>
    <property type="molecule type" value="Genomic_DNA"/>
</dbReference>
<organism evidence="1 2">
    <name type="scientific">Luteimicrobium subarcticum</name>
    <dbReference type="NCBI Taxonomy" id="620910"/>
    <lineage>
        <taxon>Bacteria</taxon>
        <taxon>Bacillati</taxon>
        <taxon>Actinomycetota</taxon>
        <taxon>Actinomycetes</taxon>
        <taxon>Micrococcales</taxon>
        <taxon>Luteimicrobium</taxon>
    </lineage>
</organism>
<sequence length="177" mass="18899">MSDHDDTTHGPVPLRDVDRAPLHAAVDALAAALHEYVDTAVGVRAEFGASEADEDPRILALESRIAGRNADVFDALHTSLGMHPDLNTLTWGDADAHDHDHDGADEPLEAEVFYLGFVVTPPTRASDTTMGGVIGLLDEAGEATVQRLGEAGFEVVEWAASRGEPDLFDDDDDEDDA</sequence>
<dbReference type="RefSeq" id="WP_100348578.1">
    <property type="nucleotide sequence ID" value="NZ_PGTZ01000006.1"/>
</dbReference>
<reference evidence="1 2" key="1">
    <citation type="submission" date="2017-11" db="EMBL/GenBank/DDBJ databases">
        <title>Genomic Encyclopedia of Archaeal and Bacterial Type Strains, Phase II (KMG-II): From Individual Species to Whole Genera.</title>
        <authorList>
            <person name="Goeker M."/>
        </authorList>
    </citation>
    <scope>NUCLEOTIDE SEQUENCE [LARGE SCALE GENOMIC DNA]</scope>
    <source>
        <strain evidence="1 2">DSM 22413</strain>
    </source>
</reference>
<dbReference type="AlphaFoldDB" id="A0A2M8WUE5"/>
<comment type="caution">
    <text evidence="1">The sequence shown here is derived from an EMBL/GenBank/DDBJ whole genome shotgun (WGS) entry which is preliminary data.</text>
</comment>
<evidence type="ECO:0000313" key="2">
    <source>
        <dbReference type="Proteomes" id="UP000231586"/>
    </source>
</evidence>
<keyword evidence="2" id="KW-1185">Reference proteome</keyword>
<dbReference type="Proteomes" id="UP000231586">
    <property type="component" value="Unassembled WGS sequence"/>
</dbReference>
<gene>
    <name evidence="1" type="ORF">CLV34_0409</name>
</gene>
<name>A0A2M8WUE5_9MICO</name>
<accession>A0A2M8WUE5</accession>
<protein>
    <submittedName>
        <fullName evidence="1">Uncharacterized protein</fullName>
    </submittedName>
</protein>
<dbReference type="OrthoDB" id="5147509at2"/>
<evidence type="ECO:0000313" key="1">
    <source>
        <dbReference type="EMBL" id="PJI94565.1"/>
    </source>
</evidence>